<comment type="caution">
    <text evidence="2">The sequence shown here is derived from an EMBL/GenBank/DDBJ whole genome shotgun (WGS) entry which is preliminary data.</text>
</comment>
<reference evidence="2" key="1">
    <citation type="submission" date="2023-01" db="EMBL/GenBank/DDBJ databases">
        <title>Genome assembly of the deep-sea coral Lophelia pertusa.</title>
        <authorList>
            <person name="Herrera S."/>
            <person name="Cordes E."/>
        </authorList>
    </citation>
    <scope>NUCLEOTIDE SEQUENCE</scope>
    <source>
        <strain evidence="2">USNM1676648</strain>
        <tissue evidence="2">Polyp</tissue>
    </source>
</reference>
<dbReference type="AlphaFoldDB" id="A0A9W9ZUA8"/>
<feature type="non-terminal residue" evidence="2">
    <location>
        <position position="145"/>
    </location>
</feature>
<dbReference type="OrthoDB" id="10659520at2759"/>
<accession>A0A9W9ZUA8</accession>
<feature type="compositionally biased region" description="Polar residues" evidence="1">
    <location>
        <begin position="123"/>
        <end position="133"/>
    </location>
</feature>
<organism evidence="2 3">
    <name type="scientific">Desmophyllum pertusum</name>
    <dbReference type="NCBI Taxonomy" id="174260"/>
    <lineage>
        <taxon>Eukaryota</taxon>
        <taxon>Metazoa</taxon>
        <taxon>Cnidaria</taxon>
        <taxon>Anthozoa</taxon>
        <taxon>Hexacorallia</taxon>
        <taxon>Scleractinia</taxon>
        <taxon>Caryophylliina</taxon>
        <taxon>Caryophylliidae</taxon>
        <taxon>Desmophyllum</taxon>
    </lineage>
</organism>
<sequence>PPGQAQMIQNQPQEQSEVQYPIHFNPAQMQYIRMQQLQQLQQQQQPQGQQQTQQQTAQQQQAAQQPAQTTAEQVQQQAQQQAQQATAQPTEFTFTSGGQIYQLQQHPHTGVTAVAVAAPQGSYIQQPGTTPEQASLAPSEAQQQQ</sequence>
<proteinExistence type="predicted"/>
<feature type="region of interest" description="Disordered" evidence="1">
    <location>
        <begin position="123"/>
        <end position="145"/>
    </location>
</feature>
<dbReference type="EMBL" id="MU825873">
    <property type="protein sequence ID" value="KAJ7387605.1"/>
    <property type="molecule type" value="Genomic_DNA"/>
</dbReference>
<evidence type="ECO:0000313" key="3">
    <source>
        <dbReference type="Proteomes" id="UP001163046"/>
    </source>
</evidence>
<dbReference type="Proteomes" id="UP001163046">
    <property type="component" value="Unassembled WGS sequence"/>
</dbReference>
<feature type="region of interest" description="Disordered" evidence="1">
    <location>
        <begin position="36"/>
        <end position="90"/>
    </location>
</feature>
<name>A0A9W9ZUA8_9CNID</name>
<evidence type="ECO:0000256" key="1">
    <source>
        <dbReference type="SAM" id="MobiDB-lite"/>
    </source>
</evidence>
<evidence type="ECO:0000313" key="2">
    <source>
        <dbReference type="EMBL" id="KAJ7387605.1"/>
    </source>
</evidence>
<keyword evidence="3" id="KW-1185">Reference proteome</keyword>
<gene>
    <name evidence="2" type="ORF">OS493_000940</name>
</gene>
<protein>
    <submittedName>
        <fullName evidence="2">Uncharacterized protein</fullName>
    </submittedName>
</protein>